<keyword evidence="1" id="KW-1133">Transmembrane helix</keyword>
<evidence type="ECO:0000313" key="2">
    <source>
        <dbReference type="EMBL" id="ESL12232.1"/>
    </source>
</evidence>
<evidence type="ECO:0000313" key="3">
    <source>
        <dbReference type="Proteomes" id="UP000031737"/>
    </source>
</evidence>
<feature type="transmembrane region" description="Helical" evidence="1">
    <location>
        <begin position="183"/>
        <end position="201"/>
    </location>
</feature>
<name>A0A061JEW4_TRYRA</name>
<feature type="transmembrane region" description="Helical" evidence="1">
    <location>
        <begin position="156"/>
        <end position="177"/>
    </location>
</feature>
<dbReference type="OrthoDB" id="276334at2759"/>
<evidence type="ECO:0000256" key="1">
    <source>
        <dbReference type="SAM" id="Phobius"/>
    </source>
</evidence>
<keyword evidence="3" id="KW-1185">Reference proteome</keyword>
<dbReference type="Proteomes" id="UP000031737">
    <property type="component" value="Unassembled WGS sequence"/>
</dbReference>
<dbReference type="VEuPathDB" id="TriTrypDB:TRSC58_00004"/>
<protein>
    <submittedName>
        <fullName evidence="2">Glycosomal membrane protein</fullName>
    </submittedName>
</protein>
<sequence>MSQKRVDAMRVVAISLGSVDMQDKMLRGAGALAKLFWCLLREKSYLGFADAASEVRSLVRVLSWLSNLQAVNYLLNKEQPGMRDVIFLVHVLSEGVFKLADNVAFIGRKLHGNTPLFQQAAYVSRLGLFLACLAAVGVSLFDIRHSRLLGSRRKQLITLFQGVCDLLIAAAGASVAGFELSCLWSSLLTLLSSLLGCVGGFRSAAIAARHRAVNKYI</sequence>
<feature type="transmembrane region" description="Helical" evidence="1">
    <location>
        <begin position="85"/>
        <end position="106"/>
    </location>
</feature>
<comment type="caution">
    <text evidence="2">The sequence shown here is derived from an EMBL/GenBank/DDBJ whole genome shotgun (WGS) entry which is preliminary data.</text>
</comment>
<keyword evidence="1" id="KW-0472">Membrane</keyword>
<keyword evidence="1" id="KW-0812">Transmembrane</keyword>
<feature type="transmembrane region" description="Helical" evidence="1">
    <location>
        <begin position="126"/>
        <end position="144"/>
    </location>
</feature>
<dbReference type="AlphaFoldDB" id="A0A061JEW4"/>
<dbReference type="EMBL" id="AUPL01000004">
    <property type="protein sequence ID" value="ESL12232.1"/>
    <property type="molecule type" value="Genomic_DNA"/>
</dbReference>
<proteinExistence type="predicted"/>
<organism evidence="2 3">
    <name type="scientific">Trypanosoma rangeli SC58</name>
    <dbReference type="NCBI Taxonomy" id="429131"/>
    <lineage>
        <taxon>Eukaryota</taxon>
        <taxon>Discoba</taxon>
        <taxon>Euglenozoa</taxon>
        <taxon>Kinetoplastea</taxon>
        <taxon>Metakinetoplastina</taxon>
        <taxon>Trypanosomatida</taxon>
        <taxon>Trypanosomatidae</taxon>
        <taxon>Trypanosoma</taxon>
        <taxon>Herpetosoma</taxon>
    </lineage>
</organism>
<gene>
    <name evidence="2" type="ORF">TRSC58_00004</name>
</gene>
<reference evidence="2 3" key="1">
    <citation type="submission" date="2013-07" db="EMBL/GenBank/DDBJ databases">
        <authorList>
            <person name="Stoco P.H."/>
            <person name="Wagner G."/>
            <person name="Gerber A."/>
            <person name="Zaha A."/>
            <person name="Thompson C."/>
            <person name="Bartholomeu D.C."/>
            <person name="Luckemeyer D.D."/>
            <person name="Bahia D."/>
            <person name="Loreto E."/>
            <person name="Prestes E.B."/>
            <person name="Lima F.M."/>
            <person name="Rodrigues-Luiz G."/>
            <person name="Vallejo G.A."/>
            <person name="Filho J.F."/>
            <person name="Monteiro K.M."/>
            <person name="Tyler K.M."/>
            <person name="de Almeida L.G."/>
            <person name="Ortiz M.F."/>
            <person name="Siervo M.A."/>
            <person name="de Moraes M.H."/>
            <person name="Cunha O.L."/>
            <person name="Mendonca-Neto R."/>
            <person name="Silva R."/>
            <person name="Teixeira S.M."/>
            <person name="Murta S.M."/>
            <person name="Sincero T.C."/>
            <person name="Mendes T.A."/>
            <person name="Urmenyi T.P."/>
            <person name="Silva V.G."/>
            <person name="da Rocha W.D."/>
            <person name="Andersson B."/>
            <person name="Romanha A.J."/>
            <person name="Steindel M."/>
            <person name="de Vasconcelos A.T."/>
            <person name="Grisard E.C."/>
        </authorList>
    </citation>
    <scope>NUCLEOTIDE SEQUENCE [LARGE SCALE GENOMIC DNA]</scope>
    <source>
        <strain evidence="2 3">SC58</strain>
    </source>
</reference>
<accession>A0A061JEW4</accession>